<reference evidence="3" key="1">
    <citation type="journal article" date="2023" name="Commun. Biol.">
        <title>Genome analysis of Parmales, the sister group of diatoms, reveals the evolutionary specialization of diatoms from phago-mixotrophs to photoautotrophs.</title>
        <authorList>
            <person name="Ban H."/>
            <person name="Sato S."/>
            <person name="Yoshikawa S."/>
            <person name="Yamada K."/>
            <person name="Nakamura Y."/>
            <person name="Ichinomiya M."/>
            <person name="Sato N."/>
            <person name="Blanc-Mathieu R."/>
            <person name="Endo H."/>
            <person name="Kuwata A."/>
            <person name="Ogata H."/>
        </authorList>
    </citation>
    <scope>NUCLEOTIDE SEQUENCE [LARGE SCALE GENOMIC DNA]</scope>
    <source>
        <strain evidence="3">NIES 3701</strain>
    </source>
</reference>
<feature type="region of interest" description="Disordered" evidence="1">
    <location>
        <begin position="28"/>
        <end position="50"/>
    </location>
</feature>
<name>A0A9W7DXQ3_9STRA</name>
<sequence length="268" mass="29227">MYASEKDALKSKIASLIKSNDFLKDQLRKSARSDDRGLGASGSGGIVDPSSLAPAALDLPNLLTSLDSPDDSRQNSDVPTYQMSSLLVVSRLDNSVTYTFDDEIDDETPSNTKTPSNNNITNPSLTFTFHFDPNNSTLIKDVTFFSSHPLPPPPPLPQQSVDLIISIKKYVEYLTLLPSNIPNGVRLEYDWITDGPNLIMDQVKEGGGEEDVGKIFRMACEEVHWREAWDVSNSTSDTWGDAGIDNLSSTPVNTALKGANSSSARISK</sequence>
<feature type="compositionally biased region" description="Basic and acidic residues" evidence="1">
    <location>
        <begin position="28"/>
        <end position="37"/>
    </location>
</feature>
<evidence type="ECO:0000256" key="1">
    <source>
        <dbReference type="SAM" id="MobiDB-lite"/>
    </source>
</evidence>
<keyword evidence="3" id="KW-1185">Reference proteome</keyword>
<protein>
    <submittedName>
        <fullName evidence="2">Uncharacterized protein</fullName>
    </submittedName>
</protein>
<organism evidence="2 3">
    <name type="scientific">Triparma strigata</name>
    <dbReference type="NCBI Taxonomy" id="1606541"/>
    <lineage>
        <taxon>Eukaryota</taxon>
        <taxon>Sar</taxon>
        <taxon>Stramenopiles</taxon>
        <taxon>Ochrophyta</taxon>
        <taxon>Bolidophyceae</taxon>
        <taxon>Parmales</taxon>
        <taxon>Triparmaceae</taxon>
        <taxon>Triparma</taxon>
    </lineage>
</organism>
<evidence type="ECO:0000313" key="3">
    <source>
        <dbReference type="Proteomes" id="UP001165085"/>
    </source>
</evidence>
<accession>A0A9W7DXQ3</accession>
<dbReference type="Proteomes" id="UP001165085">
    <property type="component" value="Unassembled WGS sequence"/>
</dbReference>
<proteinExistence type="predicted"/>
<evidence type="ECO:0000313" key="2">
    <source>
        <dbReference type="EMBL" id="GMH58952.1"/>
    </source>
</evidence>
<dbReference type="AlphaFoldDB" id="A0A9W7DXQ3"/>
<dbReference type="OrthoDB" id="10655108at2759"/>
<dbReference type="EMBL" id="BRXY01000056">
    <property type="protein sequence ID" value="GMH58952.1"/>
    <property type="molecule type" value="Genomic_DNA"/>
</dbReference>
<comment type="caution">
    <text evidence="2">The sequence shown here is derived from an EMBL/GenBank/DDBJ whole genome shotgun (WGS) entry which is preliminary data.</text>
</comment>
<gene>
    <name evidence="2" type="ORF">TrST_g10248</name>
</gene>